<proteinExistence type="predicted"/>
<keyword evidence="3" id="KW-1185">Reference proteome</keyword>
<dbReference type="eggNOG" id="COG0456">
    <property type="taxonomic scope" value="Bacteria"/>
</dbReference>
<dbReference type="Gene3D" id="3.40.630.30">
    <property type="match status" value="1"/>
</dbReference>
<dbReference type="HOGENOM" id="CLU_053649_0_0_7"/>
<dbReference type="PANTHER" id="PTHR41368">
    <property type="entry name" value="PROTEIN YGHO"/>
    <property type="match status" value="1"/>
</dbReference>
<dbReference type="SUPFAM" id="SSF55729">
    <property type="entry name" value="Acyl-CoA N-acyltransferases (Nat)"/>
    <property type="match status" value="1"/>
</dbReference>
<dbReference type="PANTHER" id="PTHR41368:SF1">
    <property type="entry name" value="PROTEIN YGHO"/>
    <property type="match status" value="1"/>
</dbReference>
<accession>E1WYY8</accession>
<dbReference type="PATRIC" id="fig|862908.3.peg.1150"/>
<protein>
    <recommendedName>
        <fullName evidence="1">N-acetyltransferase domain-containing protein</fullName>
    </recommendedName>
</protein>
<evidence type="ECO:0000259" key="1">
    <source>
        <dbReference type="PROSITE" id="PS51186"/>
    </source>
</evidence>
<evidence type="ECO:0000313" key="2">
    <source>
        <dbReference type="EMBL" id="CBW26085.1"/>
    </source>
</evidence>
<name>E1WYY8_HALMS</name>
<dbReference type="PROSITE" id="PS51186">
    <property type="entry name" value="GNAT"/>
    <property type="match status" value="1"/>
</dbReference>
<dbReference type="STRING" id="862908.BMS_1208"/>
<organism evidence="2 3">
    <name type="scientific">Halobacteriovorax marinus (strain ATCC BAA-682 / DSM 15412 / SJ)</name>
    <name type="common">Bacteriovorax marinus</name>
    <dbReference type="NCBI Taxonomy" id="862908"/>
    <lineage>
        <taxon>Bacteria</taxon>
        <taxon>Pseudomonadati</taxon>
        <taxon>Bdellovibrionota</taxon>
        <taxon>Bacteriovoracia</taxon>
        <taxon>Bacteriovoracales</taxon>
        <taxon>Halobacteriovoraceae</taxon>
        <taxon>Halobacteriovorax</taxon>
    </lineage>
</organism>
<dbReference type="InterPro" id="IPR000182">
    <property type="entry name" value="GNAT_dom"/>
</dbReference>
<gene>
    <name evidence="2" type="primary">yghO</name>
    <name evidence="2" type="ordered locus">BMS_1208</name>
</gene>
<dbReference type="Proteomes" id="UP000008963">
    <property type="component" value="Chromosome"/>
</dbReference>
<dbReference type="AlphaFoldDB" id="E1WYY8"/>
<dbReference type="InterPro" id="IPR039968">
    <property type="entry name" value="BcerS-like"/>
</dbReference>
<dbReference type="RefSeq" id="WP_014243869.1">
    <property type="nucleotide sequence ID" value="NC_016620.1"/>
</dbReference>
<dbReference type="KEGG" id="bmx:BMS_1208"/>
<dbReference type="OrthoDB" id="9806005at2"/>
<dbReference type="InterPro" id="IPR016181">
    <property type="entry name" value="Acyl_CoA_acyltransferase"/>
</dbReference>
<feature type="domain" description="N-acetyltransferase" evidence="1">
    <location>
        <begin position="200"/>
        <end position="374"/>
    </location>
</feature>
<evidence type="ECO:0000313" key="3">
    <source>
        <dbReference type="Proteomes" id="UP000008963"/>
    </source>
</evidence>
<reference evidence="3" key="1">
    <citation type="journal article" date="2013" name="ISME J.">
        <title>A small predatory core genome in the divergent marine Bacteriovorax marinus SJ and the terrestrial Bdellovibrio bacteriovorus.</title>
        <authorList>
            <person name="Crossman L.C."/>
            <person name="Chen H."/>
            <person name="Cerdeno-Tarraga A.M."/>
            <person name="Brooks K."/>
            <person name="Quail M.A."/>
            <person name="Pineiro S.A."/>
            <person name="Hobley L."/>
            <person name="Sockett R.E."/>
            <person name="Bentley S.D."/>
            <person name="Parkhill J."/>
            <person name="Williams H.N."/>
            <person name="Stine O.C."/>
        </authorList>
    </citation>
    <scope>NUCLEOTIDE SEQUENCE [LARGE SCALE GENOMIC DNA]</scope>
    <source>
        <strain evidence="3">ATCC BAA-682 / DSM 15412 / SJ</strain>
    </source>
</reference>
<sequence length="374" mass="43671">MSVQIEEVDVLRNKKDRKRFIDLQWKLYKGDPVWVPQLKLSLNEQFSPKHPFYKTAEIKSWMAVKDGKDVGRIQAIINHKHNEFHDENIGFYGFFESIEDEEVFKSLFQAAEEYIKAQGKSEIRGPANPSTNYTVGTLIDGFSDDPQIMMTYNNPYHQKLTESLGYSKSKDLLAYQLDLNFQMPEIIEKISARAEKSNKITYRKVNMKDWKNETEILWDIYNDAWEKNWGFIPMLREEWEHTCKDMKSILDPNLILICEVAGEPAGFIVALPDINQAFKQVPNGKLLPFGIFKLLNAKKYMTRMRVLTMGVKSKYRKLGLESILYTKTKKLGLDAGYNEVEMSWILEDNLNMNKPLLRMGAKPYKTYRIFSKNL</sequence>
<dbReference type="EMBL" id="FQ312005">
    <property type="protein sequence ID" value="CBW26085.1"/>
    <property type="molecule type" value="Genomic_DNA"/>
</dbReference>
<dbReference type="GO" id="GO:0016747">
    <property type="term" value="F:acyltransferase activity, transferring groups other than amino-acyl groups"/>
    <property type="evidence" value="ECO:0007669"/>
    <property type="project" value="InterPro"/>
</dbReference>